<evidence type="ECO:0000256" key="5">
    <source>
        <dbReference type="ARBA" id="ARBA00023125"/>
    </source>
</evidence>
<dbReference type="GO" id="GO:0003677">
    <property type="term" value="F:DNA binding"/>
    <property type="evidence" value="ECO:0007669"/>
    <property type="project" value="UniProtKB-UniRule"/>
</dbReference>
<dbReference type="PROSITE" id="PS01361">
    <property type="entry name" value="ZF_DOF_1"/>
    <property type="match status" value="1"/>
</dbReference>
<keyword evidence="1 9" id="KW-0479">Metal-binding</keyword>
<evidence type="ECO:0000256" key="3">
    <source>
        <dbReference type="ARBA" id="ARBA00022833"/>
    </source>
</evidence>
<keyword evidence="2 8" id="KW-0863">Zinc-finger</keyword>
<dbReference type="InterPro" id="IPR003851">
    <property type="entry name" value="Znf_Dof"/>
</dbReference>
<evidence type="ECO:0000256" key="2">
    <source>
        <dbReference type="ARBA" id="ARBA00022771"/>
    </source>
</evidence>
<dbReference type="AlphaFoldDB" id="A0A4P1RDN7"/>
<dbReference type="GO" id="GO:0005634">
    <property type="term" value="C:nucleus"/>
    <property type="evidence" value="ECO:0007669"/>
    <property type="project" value="UniProtKB-SubCell"/>
</dbReference>
<evidence type="ECO:0000256" key="4">
    <source>
        <dbReference type="ARBA" id="ARBA00023015"/>
    </source>
</evidence>
<evidence type="ECO:0000256" key="9">
    <source>
        <dbReference type="RuleBase" id="RU369094"/>
    </source>
</evidence>
<dbReference type="STRING" id="3871.A0A4P1RDN7"/>
<reference evidence="12 13" key="1">
    <citation type="journal article" date="2017" name="Plant Biotechnol. J.">
        <title>A comprehensive draft genome sequence for lupin (Lupinus angustifolius), an emerging health food: insights into plant-microbe interactions and legume evolution.</title>
        <authorList>
            <person name="Hane J.K."/>
            <person name="Ming Y."/>
            <person name="Kamphuis L.G."/>
            <person name="Nelson M.N."/>
            <person name="Garg G."/>
            <person name="Atkins C.A."/>
            <person name="Bayer P.E."/>
            <person name="Bravo A."/>
            <person name="Bringans S."/>
            <person name="Cannon S."/>
            <person name="Edwards D."/>
            <person name="Foley R."/>
            <person name="Gao L.L."/>
            <person name="Harrison M.J."/>
            <person name="Huang W."/>
            <person name="Hurgobin B."/>
            <person name="Li S."/>
            <person name="Liu C.W."/>
            <person name="McGrath A."/>
            <person name="Morahan G."/>
            <person name="Murray J."/>
            <person name="Weller J."/>
            <person name="Jian J."/>
            <person name="Singh K.B."/>
        </authorList>
    </citation>
    <scope>NUCLEOTIDE SEQUENCE [LARGE SCALE GENOMIC DNA]</scope>
    <source>
        <strain evidence="13">cv. Tanjil</strain>
        <tissue evidence="12">Whole plant</tissue>
    </source>
</reference>
<keyword evidence="4 9" id="KW-0805">Transcription regulation</keyword>
<evidence type="ECO:0000256" key="10">
    <source>
        <dbReference type="SAM" id="MobiDB-lite"/>
    </source>
</evidence>
<dbReference type="Proteomes" id="UP000188354">
    <property type="component" value="Chromosome LG07"/>
</dbReference>
<evidence type="ECO:0000256" key="7">
    <source>
        <dbReference type="ARBA" id="ARBA00023242"/>
    </source>
</evidence>
<keyword evidence="7 8" id="KW-0539">Nucleus</keyword>
<protein>
    <recommendedName>
        <fullName evidence="9">Dof zinc finger protein</fullName>
    </recommendedName>
</protein>
<dbReference type="EMBL" id="CM007367">
    <property type="protein sequence ID" value="OIW08591.1"/>
    <property type="molecule type" value="Genomic_DNA"/>
</dbReference>
<proteinExistence type="predicted"/>
<evidence type="ECO:0000313" key="13">
    <source>
        <dbReference type="Proteomes" id="UP000188354"/>
    </source>
</evidence>
<gene>
    <name evidence="12" type="ORF">TanjilG_03267</name>
</gene>
<keyword evidence="6 9" id="KW-0804">Transcription</keyword>
<dbReference type="Pfam" id="PF02701">
    <property type="entry name" value="Zn_ribbon_Dof"/>
    <property type="match status" value="1"/>
</dbReference>
<dbReference type="GO" id="GO:0003700">
    <property type="term" value="F:DNA-binding transcription factor activity"/>
    <property type="evidence" value="ECO:0007669"/>
    <property type="project" value="UniProtKB-UniRule"/>
</dbReference>
<feature type="domain" description="Dof-type" evidence="11">
    <location>
        <begin position="29"/>
        <end position="83"/>
    </location>
</feature>
<feature type="region of interest" description="Disordered" evidence="10">
    <location>
        <begin position="74"/>
        <end position="101"/>
    </location>
</feature>
<dbReference type="Gramene" id="OIW08591">
    <property type="protein sequence ID" value="OIW08591"/>
    <property type="gene ID" value="TanjilG_03267"/>
</dbReference>
<name>A0A4P1RDN7_LUPAN</name>
<dbReference type="GO" id="GO:0008270">
    <property type="term" value="F:zinc ion binding"/>
    <property type="evidence" value="ECO:0007669"/>
    <property type="project" value="UniProtKB-KW"/>
</dbReference>
<feature type="region of interest" description="Disordered" evidence="10">
    <location>
        <begin position="1"/>
        <end position="30"/>
    </location>
</feature>
<feature type="compositionally biased region" description="Polar residues" evidence="10">
    <location>
        <begin position="1"/>
        <end position="18"/>
    </location>
</feature>
<dbReference type="PROSITE" id="PS50884">
    <property type="entry name" value="ZF_DOF_2"/>
    <property type="match status" value="1"/>
</dbReference>
<keyword evidence="5 8" id="KW-0238">DNA-binding</keyword>
<organism evidence="12 13">
    <name type="scientific">Lupinus angustifolius</name>
    <name type="common">Narrow-leaved blue lupine</name>
    <dbReference type="NCBI Taxonomy" id="3871"/>
    <lineage>
        <taxon>Eukaryota</taxon>
        <taxon>Viridiplantae</taxon>
        <taxon>Streptophyta</taxon>
        <taxon>Embryophyta</taxon>
        <taxon>Tracheophyta</taxon>
        <taxon>Spermatophyta</taxon>
        <taxon>Magnoliopsida</taxon>
        <taxon>eudicotyledons</taxon>
        <taxon>Gunneridae</taxon>
        <taxon>Pentapetalae</taxon>
        <taxon>rosids</taxon>
        <taxon>fabids</taxon>
        <taxon>Fabales</taxon>
        <taxon>Fabaceae</taxon>
        <taxon>Papilionoideae</taxon>
        <taxon>50 kb inversion clade</taxon>
        <taxon>genistoids sensu lato</taxon>
        <taxon>core genistoids</taxon>
        <taxon>Genisteae</taxon>
        <taxon>Lupinus</taxon>
    </lineage>
</organism>
<dbReference type="InterPro" id="IPR045174">
    <property type="entry name" value="Dof"/>
</dbReference>
<evidence type="ECO:0000256" key="6">
    <source>
        <dbReference type="ARBA" id="ARBA00023163"/>
    </source>
</evidence>
<keyword evidence="3 9" id="KW-0862">Zinc</keyword>
<evidence type="ECO:0000256" key="1">
    <source>
        <dbReference type="ARBA" id="ARBA00022723"/>
    </source>
</evidence>
<evidence type="ECO:0000259" key="11">
    <source>
        <dbReference type="PROSITE" id="PS50884"/>
    </source>
</evidence>
<sequence>MSNNSLENMMACSSAQQDNKPKPQAEQGLKCPRCDSSNTKFCYYNNYSLSQPRYFCKNCRRYWTKGGTLRNVPVGGGCRKNKRSSSSSSKRAQDQAFIPNPNPHIGLTPISYDSNNLNLALARFQKGSIGYDNHDLSILENQRNTSTPCDESIVGNLGMNPSNTGFLDALISGFLGTHNNNNSMQNLYYGFGNGEVENGNNGLGEIMVPYDNSQEMSIATTQAVSMKEELCNAREQSENKVLWGFPWKLNGGGDSNMAEPIESGRASWNNGFTSSWHGLVNSPLM</sequence>
<evidence type="ECO:0000313" key="12">
    <source>
        <dbReference type="EMBL" id="OIW08591.1"/>
    </source>
</evidence>
<keyword evidence="13" id="KW-1185">Reference proteome</keyword>
<comment type="subcellular location">
    <subcellularLocation>
        <location evidence="8 9">Nucleus</location>
    </subcellularLocation>
</comment>
<evidence type="ECO:0000256" key="8">
    <source>
        <dbReference type="PROSITE-ProRule" id="PRU00071"/>
    </source>
</evidence>
<accession>A0A4P1RDN7</accession>
<dbReference type="PANTHER" id="PTHR31992">
    <property type="entry name" value="DOF ZINC FINGER PROTEIN DOF1.4-RELATED"/>
    <property type="match status" value="1"/>
</dbReference>
<dbReference type="PANTHER" id="PTHR31992:SF221">
    <property type="entry name" value="DOF ZINC FINGER PROTEIN DOF3.2-RELATED"/>
    <property type="match status" value="1"/>
</dbReference>
<comment type="function">
    <text evidence="9">Transcription factor that binds specifically to a 5'-AA[AG]G-3' consensus core sequence.</text>
</comment>